<evidence type="ECO:0000313" key="2">
    <source>
        <dbReference type="Proteomes" id="UP001055879"/>
    </source>
</evidence>
<reference evidence="1 2" key="2">
    <citation type="journal article" date="2022" name="Mol. Ecol. Resour.">
        <title>The genomes of chicory, endive, great burdock and yacon provide insights into Asteraceae paleo-polyploidization history and plant inulin production.</title>
        <authorList>
            <person name="Fan W."/>
            <person name="Wang S."/>
            <person name="Wang H."/>
            <person name="Wang A."/>
            <person name="Jiang F."/>
            <person name="Liu H."/>
            <person name="Zhao H."/>
            <person name="Xu D."/>
            <person name="Zhang Y."/>
        </authorList>
    </citation>
    <scope>NUCLEOTIDE SEQUENCE [LARGE SCALE GENOMIC DNA]</scope>
    <source>
        <strain evidence="2">cv. Niubang</strain>
    </source>
</reference>
<sequence>MGIGSRHSNWDRTLIPLYRNLMSSNGYFLKLQAKVKIKKRHLDQLINVITSSCPPTDVALAGHRSKNSNGSHGIQTNTNPEILLNICDLLCFCVLHHPYRINSIWSSLSISQGQFEDTAEVFS</sequence>
<organism evidence="1 2">
    <name type="scientific">Arctium lappa</name>
    <name type="common">Greater burdock</name>
    <name type="synonym">Lappa major</name>
    <dbReference type="NCBI Taxonomy" id="4217"/>
    <lineage>
        <taxon>Eukaryota</taxon>
        <taxon>Viridiplantae</taxon>
        <taxon>Streptophyta</taxon>
        <taxon>Embryophyta</taxon>
        <taxon>Tracheophyta</taxon>
        <taxon>Spermatophyta</taxon>
        <taxon>Magnoliopsida</taxon>
        <taxon>eudicotyledons</taxon>
        <taxon>Gunneridae</taxon>
        <taxon>Pentapetalae</taxon>
        <taxon>asterids</taxon>
        <taxon>campanulids</taxon>
        <taxon>Asterales</taxon>
        <taxon>Asteraceae</taxon>
        <taxon>Carduoideae</taxon>
        <taxon>Cardueae</taxon>
        <taxon>Arctiinae</taxon>
        <taxon>Arctium</taxon>
    </lineage>
</organism>
<keyword evidence="2" id="KW-1185">Reference proteome</keyword>
<proteinExistence type="predicted"/>
<evidence type="ECO:0000313" key="1">
    <source>
        <dbReference type="EMBL" id="KAI3770313.1"/>
    </source>
</evidence>
<comment type="caution">
    <text evidence="1">The sequence shown here is derived from an EMBL/GenBank/DDBJ whole genome shotgun (WGS) entry which is preliminary data.</text>
</comment>
<gene>
    <name evidence="1" type="ORF">L6452_01441</name>
</gene>
<protein>
    <submittedName>
        <fullName evidence="1">Uncharacterized protein</fullName>
    </submittedName>
</protein>
<reference evidence="2" key="1">
    <citation type="journal article" date="2022" name="Mol. Ecol. Resour.">
        <title>The genomes of chicory, endive, great burdock and yacon provide insights into Asteraceae palaeo-polyploidization history and plant inulin production.</title>
        <authorList>
            <person name="Fan W."/>
            <person name="Wang S."/>
            <person name="Wang H."/>
            <person name="Wang A."/>
            <person name="Jiang F."/>
            <person name="Liu H."/>
            <person name="Zhao H."/>
            <person name="Xu D."/>
            <person name="Zhang Y."/>
        </authorList>
    </citation>
    <scope>NUCLEOTIDE SEQUENCE [LARGE SCALE GENOMIC DNA]</scope>
    <source>
        <strain evidence="2">cv. Niubang</strain>
    </source>
</reference>
<accession>A0ACB9FHQ0</accession>
<dbReference type="EMBL" id="CM042047">
    <property type="protein sequence ID" value="KAI3770313.1"/>
    <property type="molecule type" value="Genomic_DNA"/>
</dbReference>
<dbReference type="Proteomes" id="UP001055879">
    <property type="component" value="Linkage Group LG01"/>
</dbReference>
<name>A0ACB9FHQ0_ARCLA</name>